<name>F0XIA1_GROCL</name>
<feature type="domain" description="AAA+ ATPase" evidence="4">
    <location>
        <begin position="412"/>
        <end position="552"/>
    </location>
</feature>
<dbReference type="GO" id="GO:0005737">
    <property type="term" value="C:cytoplasm"/>
    <property type="evidence" value="ECO:0007669"/>
    <property type="project" value="TreeGrafter"/>
</dbReference>
<proteinExistence type="predicted"/>
<evidence type="ECO:0000256" key="1">
    <source>
        <dbReference type="ARBA" id="ARBA00022741"/>
    </source>
</evidence>
<keyword evidence="2" id="KW-0067">ATP-binding</keyword>
<dbReference type="Gene3D" id="1.10.8.60">
    <property type="match status" value="1"/>
</dbReference>
<keyword evidence="6" id="KW-1185">Reference proteome</keyword>
<dbReference type="InterPro" id="IPR001270">
    <property type="entry name" value="ClpA/B"/>
</dbReference>
<dbReference type="PANTHER" id="PTHR11638">
    <property type="entry name" value="ATP-DEPENDENT CLP PROTEASE"/>
    <property type="match status" value="1"/>
</dbReference>
<accession>F0XIA1</accession>
<dbReference type="SMART" id="SM00382">
    <property type="entry name" value="AAA"/>
    <property type="match status" value="1"/>
</dbReference>
<dbReference type="GO" id="GO:0034605">
    <property type="term" value="P:cellular response to heat"/>
    <property type="evidence" value="ECO:0007669"/>
    <property type="project" value="TreeGrafter"/>
</dbReference>
<evidence type="ECO:0000313" key="6">
    <source>
        <dbReference type="Proteomes" id="UP000007796"/>
    </source>
</evidence>
<feature type="compositionally biased region" description="Acidic residues" evidence="3">
    <location>
        <begin position="94"/>
        <end position="104"/>
    </location>
</feature>
<evidence type="ECO:0000259" key="4">
    <source>
        <dbReference type="SMART" id="SM00382"/>
    </source>
</evidence>
<dbReference type="Gene3D" id="3.40.50.300">
    <property type="entry name" value="P-loop containing nucleotide triphosphate hydrolases"/>
    <property type="match status" value="1"/>
</dbReference>
<reference evidence="5 6" key="1">
    <citation type="journal article" date="2011" name="Proc. Natl. Acad. Sci. U.S.A.">
        <title>Genome and transcriptome analyses of the mountain pine beetle-fungal symbiont Grosmannia clavigera, a lodgepole pine pathogen.</title>
        <authorList>
            <person name="DiGuistini S."/>
            <person name="Wang Y."/>
            <person name="Liao N.Y."/>
            <person name="Taylor G."/>
            <person name="Tanguay P."/>
            <person name="Feau N."/>
            <person name="Henrissat B."/>
            <person name="Chan S.K."/>
            <person name="Hesse-Orce U."/>
            <person name="Alamouti S.M."/>
            <person name="Tsui C.K.M."/>
            <person name="Docking R.T."/>
            <person name="Levasseur A."/>
            <person name="Haridas S."/>
            <person name="Robertson G."/>
            <person name="Birol I."/>
            <person name="Holt R.A."/>
            <person name="Marra M.A."/>
            <person name="Hamelin R.C."/>
            <person name="Hirst M."/>
            <person name="Jones S.J.M."/>
            <person name="Bohlmann J."/>
            <person name="Breuil C."/>
        </authorList>
    </citation>
    <scope>NUCLEOTIDE SEQUENCE [LARGE SCALE GENOMIC DNA]</scope>
    <source>
        <strain evidence="6">kw1407 / UAMH 11150</strain>
    </source>
</reference>
<dbReference type="RefSeq" id="XP_014172422.1">
    <property type="nucleotide sequence ID" value="XM_014316947.1"/>
</dbReference>
<dbReference type="PRINTS" id="PR00300">
    <property type="entry name" value="CLPPROTEASEA"/>
</dbReference>
<dbReference type="Pfam" id="PF07724">
    <property type="entry name" value="AAA_2"/>
    <property type="match status" value="1"/>
</dbReference>
<dbReference type="InterPro" id="IPR027417">
    <property type="entry name" value="P-loop_NTPase"/>
</dbReference>
<organism evidence="6">
    <name type="scientific">Grosmannia clavigera (strain kw1407 / UAMH 11150)</name>
    <name type="common">Blue stain fungus</name>
    <name type="synonym">Graphiocladiella clavigera</name>
    <dbReference type="NCBI Taxonomy" id="655863"/>
    <lineage>
        <taxon>Eukaryota</taxon>
        <taxon>Fungi</taxon>
        <taxon>Dikarya</taxon>
        <taxon>Ascomycota</taxon>
        <taxon>Pezizomycotina</taxon>
        <taxon>Sordariomycetes</taxon>
        <taxon>Sordariomycetidae</taxon>
        <taxon>Ophiostomatales</taxon>
        <taxon>Ophiostomataceae</taxon>
        <taxon>Leptographium</taxon>
    </lineage>
</organism>
<dbReference type="PANTHER" id="PTHR11638:SF18">
    <property type="entry name" value="HEAT SHOCK PROTEIN 104"/>
    <property type="match status" value="1"/>
</dbReference>
<feature type="compositionally biased region" description="Pro residues" evidence="3">
    <location>
        <begin position="79"/>
        <end position="92"/>
    </location>
</feature>
<evidence type="ECO:0000313" key="5">
    <source>
        <dbReference type="EMBL" id="EFX02940.1"/>
    </source>
</evidence>
<dbReference type="GO" id="GO:0016887">
    <property type="term" value="F:ATP hydrolysis activity"/>
    <property type="evidence" value="ECO:0007669"/>
    <property type="project" value="InterPro"/>
</dbReference>
<dbReference type="STRING" id="655863.F0XIA1"/>
<dbReference type="EMBL" id="GL629769">
    <property type="protein sequence ID" value="EFX02940.1"/>
    <property type="molecule type" value="Genomic_DNA"/>
</dbReference>
<sequence>MAENRNALIPAPTMDSQLAYIMKECGCDEKRAKMLLAMSKQDPLKAVSHQKKLLAVLARQGHSQALPTNVAPESQKEPVPFPITPPTPPTPPFEGEELGNSDDDNVAASVQDRTVVDATPIPTATIAAESSFEKKPMQSIEATKTPEWNFQLPRLPEEDAAQILSMSEYGGGTRNSQGLEEGETAAFDLGELCAGVQQGASILAIRTYLQGFPNANIEARINGTIEGIPSVFYAVESNDPAMLRLWASYGADVSVIHPTSGTPLLAYAVILSELLDGRDTSPVVATLLSLGASPKSIPDAFYVKYNRDLSEDELLQNVDGLDGGSAKIIDVWKWCKSPSVRKKMARTTDLTQRYYLDRATKLKRAGVRHRQVAVLRNAEAILGIQYHLIGQTVAANHLLRKLMTYITVPSKRPLVLVFAGPSGHGKTELARQLGNLLGLALQVVDCTIFNEEREMFGPRAPYVGCERGSPLNNFIAHNAGQRSVVFLDEFEKASKKIHQALLLPFDSGDYQDRRSLGKVDCSRTIWILATNALDETILQFCSAHPAILQQDSADVNNATTKHLTKKLSKELRSAFLDHFGAPITGRVSDFIPFVPFSKGEQAVVAHKFLLELAENVAQPVLIRQGAERAQLLGNVRLHVRHDASVCARLAEAEYSEELGARSLRKAVEHVQDGLVESYLEDDEEIEEGDGTSKTDFIVDVRADEIVVRKQATEQWVE</sequence>
<dbReference type="GeneID" id="25975905"/>
<dbReference type="HOGENOM" id="CLU_021319_0_0_1"/>
<dbReference type="eggNOG" id="KOG1051">
    <property type="taxonomic scope" value="Eukaryota"/>
</dbReference>
<dbReference type="GO" id="GO:0005524">
    <property type="term" value="F:ATP binding"/>
    <property type="evidence" value="ECO:0007669"/>
    <property type="project" value="UniProtKB-KW"/>
</dbReference>
<dbReference type="InParanoid" id="F0XIA1"/>
<evidence type="ECO:0000256" key="2">
    <source>
        <dbReference type="ARBA" id="ARBA00022840"/>
    </source>
</evidence>
<dbReference type="InterPro" id="IPR050130">
    <property type="entry name" value="ClpA_ClpB"/>
</dbReference>
<keyword evidence="1" id="KW-0547">Nucleotide-binding</keyword>
<dbReference type="AlphaFoldDB" id="F0XIA1"/>
<dbReference type="InterPro" id="IPR003593">
    <property type="entry name" value="AAA+_ATPase"/>
</dbReference>
<dbReference type="SUPFAM" id="SSF52540">
    <property type="entry name" value="P-loop containing nucleoside triphosphate hydrolases"/>
    <property type="match status" value="1"/>
</dbReference>
<feature type="region of interest" description="Disordered" evidence="3">
    <location>
        <begin position="65"/>
        <end position="104"/>
    </location>
</feature>
<dbReference type="OrthoDB" id="47330at2759"/>
<gene>
    <name evidence="5" type="ORF">CMQ_2869</name>
</gene>
<dbReference type="Proteomes" id="UP000007796">
    <property type="component" value="Unassembled WGS sequence"/>
</dbReference>
<protein>
    <submittedName>
        <fullName evidence="5">ATPase, aaa-2</fullName>
    </submittedName>
</protein>
<evidence type="ECO:0000256" key="3">
    <source>
        <dbReference type="SAM" id="MobiDB-lite"/>
    </source>
</evidence>
<dbReference type="InterPro" id="IPR003959">
    <property type="entry name" value="ATPase_AAA_core"/>
</dbReference>